<dbReference type="CDD" id="cd07216">
    <property type="entry name" value="Pat17_PNPLA8_PNPLA9_like3"/>
    <property type="match status" value="1"/>
</dbReference>
<evidence type="ECO:0000313" key="6">
    <source>
        <dbReference type="EMBL" id="RPA75823.1"/>
    </source>
</evidence>
<dbReference type="Proteomes" id="UP000275078">
    <property type="component" value="Unassembled WGS sequence"/>
</dbReference>
<dbReference type="Pfam" id="PF13374">
    <property type="entry name" value="TPR_10"/>
    <property type="match status" value="1"/>
</dbReference>
<dbReference type="GO" id="GO:0046486">
    <property type="term" value="P:glycerolipid metabolic process"/>
    <property type="evidence" value="ECO:0007669"/>
    <property type="project" value="UniProtKB-ARBA"/>
</dbReference>
<keyword evidence="7" id="KW-1185">Reference proteome</keyword>
<dbReference type="InterPro" id="IPR002641">
    <property type="entry name" value="PNPLA_dom"/>
</dbReference>
<feature type="active site" description="Nucleophile" evidence="4">
    <location>
        <position position="72"/>
    </location>
</feature>
<dbReference type="Gene3D" id="1.25.40.10">
    <property type="entry name" value="Tetratricopeptide repeat domain"/>
    <property type="match status" value="2"/>
</dbReference>
<dbReference type="Gene3D" id="3.40.1090.10">
    <property type="entry name" value="Cytosolic phospholipase A2 catalytic domain"/>
    <property type="match status" value="1"/>
</dbReference>
<sequence length="1368" mass="153898">MDKDDKSCGMNPLDTKGLCLLSLDGGGVRGLSTLYILKDIMDRVNRELAEREGVGKRVVKPCDVFDLIAGTSTGGLIAIMLGRLKMDVDQCIKEYESLMDVVFGKRRSRLPVSFRGDTKARFDAKSLQKAVQDVIRRQGQGVDDLLNDKGGSGCRVFVCATAASGSMVVRLRSYDSPIHDPVAPKGVKIYEAALATAAAPSFFDRVALDGSKYVDGALGANNPIEELESEARKIWCGGSDLSQGLSLEGLSKCIVSLGTGKSAHNAKDIKEDIIGLTKTLVKMTTSTDPAEARFRDRWSGHFDEGRAFRFTVRRGLEGVKLHEFGKRSAMIDVTKRYLHDHDVRRDLESCARNLALKQGKADLRLSKTIKDYNLMLQSSVTLVSPSSPPQQIPGICLALGKHTDYTSDGSSSPKPLPPLEKVEVKRYQSIPLMRNENFTGREDTLQALDGMLFKDRFQSRMAIFALGGCGKTQVALEFAWRVLEQYADCSVFWVVVTSSDSINQGYESIARRLGIRSEPGCDIKILVKEYLDGSAFEGRCLLVFDNVDDSKLWEGDKSKPVGIGREGLKRYVPVNRKCSVLVTTRFEKIATAITSTTVNQVSLPPLEQSAAIDMLQKLLPDKLKKEVGWDLRLGELCEKLTYLPLAITQAASFMANTDNVDIAYYIEALDGKSEEDTYELLNEDFEDKGRYEEIENSIASTWLISFERLEKDEPHAALILKTISFLDHKNIPRQLFPAGPSILKQEKAIAALTGYSFLTKRENGNYDMHRLVHLVTNNWVRQSLGSDISVEIENFYTMLDDQIPSISKIVELEAETRMLYTGHLRHVVAGIPGHNWQNIAEQNDVASIYLKLRLVTYLSLFSNDNYGYGSLEMEALSRPLYESSTEILGPEHVVTLGCLYSYILSSCHVAGSFQELSPSMKQSLLTENGFVRSPQEMTDLARFYVQLQERVHGKGSDLYTEALRLLSNCLRHLSQNESDAEKLLRDAIEGFNSPKKDSALTVQYLRSKQDLTSLLRAQGGRDEEALSILKELAPEMEEFYGLHNSATLRVYIKLFLTLSRLKRDEEAWELAKSNEIDPHLVRRVFGLTSDTAMEFTSEIYACIFRVTADYVEGERIARESVMEYKQCLGNEHWRTLESSSFLAAFIYKQGRIAEAEALQRETLEVQERVLGPLERDSLDTARCLIDSLFSLRKLDDAFAGFREKYYPLLQTSGLDPQSSSELLSILGQLFFGLWRTWDTDWNTGRTLEERDDVCQMYLKAELSRPDPSPWDRARAMRYHSLVLHRKPNGHDDSLNVLREAVELVREVDTKDVPPEIRFWNEPNDKLLLVMSAEIEEWEAFMCPDYCVLDQPLPSVEALFLLHQIPGNP</sequence>
<feature type="short sequence motif" description="DGA/G" evidence="4">
    <location>
        <begin position="215"/>
        <end position="217"/>
    </location>
</feature>
<evidence type="ECO:0000256" key="1">
    <source>
        <dbReference type="ARBA" id="ARBA00022801"/>
    </source>
</evidence>
<reference evidence="6 7" key="1">
    <citation type="journal article" date="2018" name="Nat. Ecol. Evol.">
        <title>Pezizomycetes genomes reveal the molecular basis of ectomycorrhizal truffle lifestyle.</title>
        <authorList>
            <person name="Murat C."/>
            <person name="Payen T."/>
            <person name="Noel B."/>
            <person name="Kuo A."/>
            <person name="Morin E."/>
            <person name="Chen J."/>
            <person name="Kohler A."/>
            <person name="Krizsan K."/>
            <person name="Balestrini R."/>
            <person name="Da Silva C."/>
            <person name="Montanini B."/>
            <person name="Hainaut M."/>
            <person name="Levati E."/>
            <person name="Barry K.W."/>
            <person name="Belfiori B."/>
            <person name="Cichocki N."/>
            <person name="Clum A."/>
            <person name="Dockter R.B."/>
            <person name="Fauchery L."/>
            <person name="Guy J."/>
            <person name="Iotti M."/>
            <person name="Le Tacon F."/>
            <person name="Lindquist E.A."/>
            <person name="Lipzen A."/>
            <person name="Malagnac F."/>
            <person name="Mello A."/>
            <person name="Molinier V."/>
            <person name="Miyauchi S."/>
            <person name="Poulain J."/>
            <person name="Riccioni C."/>
            <person name="Rubini A."/>
            <person name="Sitrit Y."/>
            <person name="Splivallo R."/>
            <person name="Traeger S."/>
            <person name="Wang M."/>
            <person name="Zifcakova L."/>
            <person name="Wipf D."/>
            <person name="Zambonelli A."/>
            <person name="Paolocci F."/>
            <person name="Nowrousian M."/>
            <person name="Ottonello S."/>
            <person name="Baldrian P."/>
            <person name="Spatafora J.W."/>
            <person name="Henrissat B."/>
            <person name="Nagy L.G."/>
            <person name="Aury J.M."/>
            <person name="Wincker P."/>
            <person name="Grigoriev I.V."/>
            <person name="Bonfante P."/>
            <person name="Martin F.M."/>
        </authorList>
    </citation>
    <scope>NUCLEOTIDE SEQUENCE [LARGE SCALE GENOMIC DNA]</scope>
    <source>
        <strain evidence="6 7">RN42</strain>
    </source>
</reference>
<dbReference type="PANTHER" id="PTHR24185:SF1">
    <property type="entry name" value="CALCIUM-INDEPENDENT PHOSPHOLIPASE A2-GAMMA"/>
    <property type="match status" value="1"/>
</dbReference>
<keyword evidence="2 4" id="KW-0442">Lipid degradation</keyword>
<dbReference type="Pfam" id="PF00931">
    <property type="entry name" value="NB-ARC"/>
    <property type="match status" value="1"/>
</dbReference>
<dbReference type="GO" id="GO:0019369">
    <property type="term" value="P:arachidonate metabolic process"/>
    <property type="evidence" value="ECO:0007669"/>
    <property type="project" value="TreeGrafter"/>
</dbReference>
<accession>A0A3N4HPS4</accession>
<dbReference type="Gene3D" id="3.40.50.300">
    <property type="entry name" value="P-loop containing nucleotide triphosphate hydrolases"/>
    <property type="match status" value="1"/>
</dbReference>
<dbReference type="PROSITE" id="PS51635">
    <property type="entry name" value="PNPLA"/>
    <property type="match status" value="1"/>
</dbReference>
<proteinExistence type="predicted"/>
<evidence type="ECO:0000259" key="5">
    <source>
        <dbReference type="PROSITE" id="PS51635"/>
    </source>
</evidence>
<name>A0A3N4HPS4_ASCIM</name>
<feature type="active site" description="Proton acceptor" evidence="4">
    <location>
        <position position="215"/>
    </location>
</feature>
<organism evidence="6 7">
    <name type="scientific">Ascobolus immersus RN42</name>
    <dbReference type="NCBI Taxonomy" id="1160509"/>
    <lineage>
        <taxon>Eukaryota</taxon>
        <taxon>Fungi</taxon>
        <taxon>Dikarya</taxon>
        <taxon>Ascomycota</taxon>
        <taxon>Pezizomycotina</taxon>
        <taxon>Pezizomycetes</taxon>
        <taxon>Pezizales</taxon>
        <taxon>Ascobolaceae</taxon>
        <taxon>Ascobolus</taxon>
    </lineage>
</organism>
<protein>
    <recommendedName>
        <fullName evidence="5">PNPLA domain-containing protein</fullName>
    </recommendedName>
</protein>
<dbReference type="SUPFAM" id="SSF52151">
    <property type="entry name" value="FabD/lysophospholipase-like"/>
    <property type="match status" value="1"/>
</dbReference>
<feature type="short sequence motif" description="GXSXG" evidence="4">
    <location>
        <begin position="70"/>
        <end position="74"/>
    </location>
</feature>
<feature type="short sequence motif" description="GXGXXG" evidence="4">
    <location>
        <begin position="25"/>
        <end position="30"/>
    </location>
</feature>
<feature type="domain" description="PNPLA" evidence="5">
    <location>
        <begin position="21"/>
        <end position="228"/>
    </location>
</feature>
<evidence type="ECO:0000256" key="3">
    <source>
        <dbReference type="ARBA" id="ARBA00023098"/>
    </source>
</evidence>
<dbReference type="InterPro" id="IPR002182">
    <property type="entry name" value="NB-ARC"/>
</dbReference>
<evidence type="ECO:0000256" key="4">
    <source>
        <dbReference type="PROSITE-ProRule" id="PRU01161"/>
    </source>
</evidence>
<dbReference type="STRING" id="1160509.A0A3N4HPS4"/>
<evidence type="ECO:0000256" key="2">
    <source>
        <dbReference type="ARBA" id="ARBA00022963"/>
    </source>
</evidence>
<dbReference type="InterPro" id="IPR027417">
    <property type="entry name" value="P-loop_NTPase"/>
</dbReference>
<dbReference type="SUPFAM" id="SSF52540">
    <property type="entry name" value="P-loop containing nucleoside triphosphate hydrolases"/>
    <property type="match status" value="1"/>
</dbReference>
<dbReference type="GO" id="GO:0016020">
    <property type="term" value="C:membrane"/>
    <property type="evidence" value="ECO:0007669"/>
    <property type="project" value="TreeGrafter"/>
</dbReference>
<keyword evidence="1 4" id="KW-0378">Hydrolase</keyword>
<dbReference type="InterPro" id="IPR011990">
    <property type="entry name" value="TPR-like_helical_dom_sf"/>
</dbReference>
<dbReference type="PANTHER" id="PTHR24185">
    <property type="entry name" value="CALCIUM-INDEPENDENT PHOSPHOLIPASE A2-GAMMA"/>
    <property type="match status" value="1"/>
</dbReference>
<dbReference type="Pfam" id="PF01734">
    <property type="entry name" value="Patatin"/>
    <property type="match status" value="1"/>
</dbReference>
<dbReference type="InterPro" id="IPR016035">
    <property type="entry name" value="Acyl_Trfase/lysoPLipase"/>
</dbReference>
<dbReference type="GO" id="GO:0016042">
    <property type="term" value="P:lipid catabolic process"/>
    <property type="evidence" value="ECO:0007669"/>
    <property type="project" value="UniProtKB-UniRule"/>
</dbReference>
<evidence type="ECO:0000313" key="7">
    <source>
        <dbReference type="Proteomes" id="UP000275078"/>
    </source>
</evidence>
<dbReference type="GO" id="GO:0043531">
    <property type="term" value="F:ADP binding"/>
    <property type="evidence" value="ECO:0007669"/>
    <property type="project" value="InterPro"/>
</dbReference>
<dbReference type="OrthoDB" id="1658288at2759"/>
<dbReference type="GO" id="GO:0047499">
    <property type="term" value="F:calcium-independent phospholipase A2 activity"/>
    <property type="evidence" value="ECO:0007669"/>
    <property type="project" value="TreeGrafter"/>
</dbReference>
<gene>
    <name evidence="6" type="ORF">BJ508DRAFT_331734</name>
</gene>
<keyword evidence="3 4" id="KW-0443">Lipid metabolism</keyword>
<dbReference type="EMBL" id="ML119756">
    <property type="protein sequence ID" value="RPA75823.1"/>
    <property type="molecule type" value="Genomic_DNA"/>
</dbReference>